<accession>A0A6G3T775</accession>
<evidence type="ECO:0000313" key="1">
    <source>
        <dbReference type="EMBL" id="NEC32577.1"/>
    </source>
</evidence>
<reference evidence="1 2" key="1">
    <citation type="submission" date="2020-01" db="EMBL/GenBank/DDBJ databases">
        <title>Insect and environment-associated Actinomycetes.</title>
        <authorList>
            <person name="Currrie C."/>
            <person name="Chevrette M."/>
            <person name="Carlson C."/>
            <person name="Stubbendieck R."/>
            <person name="Wendt-Pienkowski E."/>
        </authorList>
    </citation>
    <scope>NUCLEOTIDE SEQUENCE [LARGE SCALE GENOMIC DNA]</scope>
    <source>
        <strain evidence="1 2">SID7739</strain>
    </source>
</reference>
<dbReference type="Proteomes" id="UP000475666">
    <property type="component" value="Unassembled WGS sequence"/>
</dbReference>
<comment type="caution">
    <text evidence="1">The sequence shown here is derived from an EMBL/GenBank/DDBJ whole genome shotgun (WGS) entry which is preliminary data.</text>
</comment>
<protein>
    <submittedName>
        <fullName evidence="1">Uncharacterized protein</fullName>
    </submittedName>
</protein>
<gene>
    <name evidence="1" type="ORF">G3I66_05195</name>
</gene>
<evidence type="ECO:0000313" key="2">
    <source>
        <dbReference type="Proteomes" id="UP000475666"/>
    </source>
</evidence>
<sequence>MRTGSGRGAARGRAAGQVVEAGRERHVAEGCLDGRWLVLGKDGRLTAYARSRAGLLRWTETRPGGPHWSEPELIPVPDLTDLSVTQGADTYVHFLGRRARGGDGAQSTVDVVHAIQYQTARPVTEWRSLGNPHPQQEKAVRLGAPVAAVSSTGRVHVIVRNAGGGLMLRREGPSGRWDRWLDLKGSGVRDGFATTVHSSGRIEVLADSSQHAMRWWQSEADADFGREPNIPLRITPGTASLLETAPDRSTFYWADGDTGQIVAHRLGGWVVPLGGASTGDRIAVLRAVLDGYDCTVLAHRGLDSEVMVAACGTENEGAGVWWSPAGGPSAGAPALALDGHGRIVLALIGPDGTLRVARQGTGPGLALDPPVRV</sequence>
<dbReference type="RefSeq" id="WP_164271292.1">
    <property type="nucleotide sequence ID" value="NZ_JAAGMQ010000143.1"/>
</dbReference>
<dbReference type="EMBL" id="JAAGMQ010000143">
    <property type="protein sequence ID" value="NEC32577.1"/>
    <property type="molecule type" value="Genomic_DNA"/>
</dbReference>
<dbReference type="AlphaFoldDB" id="A0A6G3T775"/>
<name>A0A6G3T775_9ACTN</name>
<proteinExistence type="predicted"/>
<organism evidence="1 2">
    <name type="scientific">Streptomyces rubrogriseus</name>
    <dbReference type="NCBI Taxonomy" id="194673"/>
    <lineage>
        <taxon>Bacteria</taxon>
        <taxon>Bacillati</taxon>
        <taxon>Actinomycetota</taxon>
        <taxon>Actinomycetes</taxon>
        <taxon>Kitasatosporales</taxon>
        <taxon>Streptomycetaceae</taxon>
        <taxon>Streptomyces</taxon>
        <taxon>Streptomyces violaceoruber group</taxon>
    </lineage>
</organism>
<dbReference type="SUPFAM" id="SSF89372">
    <property type="entry name" value="Fucose-specific lectin"/>
    <property type="match status" value="1"/>
</dbReference>